<dbReference type="RefSeq" id="WP_048154460.1">
    <property type="nucleotide sequence ID" value="NZ_CP009528.1"/>
</dbReference>
<reference evidence="2 3" key="1">
    <citation type="submission" date="2014-07" db="EMBL/GenBank/DDBJ databases">
        <title>Methanogenic archaea and the global carbon cycle.</title>
        <authorList>
            <person name="Henriksen J.R."/>
            <person name="Luke J."/>
            <person name="Reinhart S."/>
            <person name="Benedict M.N."/>
            <person name="Youngblut N.D."/>
            <person name="Metcalf M.E."/>
            <person name="Whitaker R.J."/>
            <person name="Metcalf W.W."/>
        </authorList>
    </citation>
    <scope>NUCLEOTIDE SEQUENCE [LARGE SCALE GENOMIC DNA]</scope>
    <source>
        <strain evidence="2 3">MS</strain>
    </source>
</reference>
<dbReference type="PATRIC" id="fig|1434108.4.peg.634"/>
<keyword evidence="3" id="KW-1185">Reference proteome</keyword>
<evidence type="ECO:0000259" key="1">
    <source>
        <dbReference type="Pfam" id="PF00930"/>
    </source>
</evidence>
<dbReference type="GO" id="GO:0006508">
    <property type="term" value="P:proteolysis"/>
    <property type="evidence" value="ECO:0007669"/>
    <property type="project" value="InterPro"/>
</dbReference>
<sequence>MKISKSVIHLSIIFIFLVIMTSSVAVAYSLEAEKLTKVASNVALDSNPVWSPDGKEILFSRENGLYKVCSDGTGEKQLTSTMGKNFTSGYAWSPDGSKISYIENRYDDAMGPRSDLWIMNSDGTGKNNCLILFGTDIIIYIPGFLQVQKYSTLRFMKRLVVPIGK</sequence>
<evidence type="ECO:0000313" key="2">
    <source>
        <dbReference type="EMBL" id="AKB53535.1"/>
    </source>
</evidence>
<dbReference type="EMBL" id="CP009528">
    <property type="protein sequence ID" value="AKB53535.1"/>
    <property type="molecule type" value="Genomic_DNA"/>
</dbReference>
<dbReference type="AlphaFoldDB" id="A0A0E3QSR3"/>
<proteinExistence type="predicted"/>
<dbReference type="InterPro" id="IPR002469">
    <property type="entry name" value="Peptidase_S9B_N"/>
</dbReference>
<gene>
    <name evidence="2" type="ORF">MSBRM_0537</name>
</gene>
<feature type="domain" description="Dipeptidylpeptidase IV N-terminal" evidence="1">
    <location>
        <begin position="26"/>
        <end position="103"/>
    </location>
</feature>
<dbReference type="GeneID" id="24843719"/>
<dbReference type="Proteomes" id="UP000033033">
    <property type="component" value="Chromosome"/>
</dbReference>
<dbReference type="STRING" id="1434108.MSBRM_0537"/>
<evidence type="ECO:0000313" key="3">
    <source>
        <dbReference type="Proteomes" id="UP000033033"/>
    </source>
</evidence>
<dbReference type="Gene3D" id="2.120.10.30">
    <property type="entry name" value="TolB, C-terminal domain"/>
    <property type="match status" value="1"/>
</dbReference>
<name>A0A0E3QSR3_METBA</name>
<dbReference type="SUPFAM" id="SSF69304">
    <property type="entry name" value="Tricorn protease N-terminal domain"/>
    <property type="match status" value="1"/>
</dbReference>
<protein>
    <recommendedName>
        <fullName evidence="1">Dipeptidylpeptidase IV N-terminal domain-containing protein</fullName>
    </recommendedName>
</protein>
<dbReference type="Pfam" id="PF00930">
    <property type="entry name" value="DPPIV_N"/>
    <property type="match status" value="1"/>
</dbReference>
<dbReference type="KEGG" id="mby:MSBRM_0537"/>
<dbReference type="InterPro" id="IPR011042">
    <property type="entry name" value="6-blade_b-propeller_TolB-like"/>
</dbReference>
<organism evidence="2 3">
    <name type="scientific">Methanosarcina barkeri MS</name>
    <dbReference type="NCBI Taxonomy" id="1434108"/>
    <lineage>
        <taxon>Archaea</taxon>
        <taxon>Methanobacteriati</taxon>
        <taxon>Methanobacteriota</taxon>
        <taxon>Stenosarchaea group</taxon>
        <taxon>Methanomicrobia</taxon>
        <taxon>Methanosarcinales</taxon>
        <taxon>Methanosarcinaceae</taxon>
        <taxon>Methanosarcina</taxon>
    </lineage>
</organism>
<accession>A0A0E3QSR3</accession>
<dbReference type="HOGENOM" id="CLU_1607144_0_0_2"/>